<gene>
    <name evidence="3" type="ORF">THAOC_07520</name>
</gene>
<feature type="compositionally biased region" description="Basic and acidic residues" evidence="1">
    <location>
        <begin position="469"/>
        <end position="484"/>
    </location>
</feature>
<evidence type="ECO:0000313" key="4">
    <source>
        <dbReference type="Proteomes" id="UP000266841"/>
    </source>
</evidence>
<feature type="compositionally biased region" description="Basic and acidic residues" evidence="1">
    <location>
        <begin position="509"/>
        <end position="527"/>
    </location>
</feature>
<dbReference type="EMBL" id="AGNL01007685">
    <property type="protein sequence ID" value="EJK71070.1"/>
    <property type="molecule type" value="Genomic_DNA"/>
</dbReference>
<accession>K0T052</accession>
<feature type="compositionally biased region" description="Basic and acidic residues" evidence="1">
    <location>
        <begin position="300"/>
        <end position="325"/>
    </location>
</feature>
<dbReference type="Proteomes" id="UP000266841">
    <property type="component" value="Unassembled WGS sequence"/>
</dbReference>
<evidence type="ECO:0000256" key="1">
    <source>
        <dbReference type="SAM" id="MobiDB-lite"/>
    </source>
</evidence>
<dbReference type="AlphaFoldDB" id="K0T052"/>
<feature type="compositionally biased region" description="Basic and acidic residues" evidence="1">
    <location>
        <begin position="440"/>
        <end position="462"/>
    </location>
</feature>
<feature type="signal peptide" evidence="2">
    <location>
        <begin position="1"/>
        <end position="24"/>
    </location>
</feature>
<feature type="region of interest" description="Disordered" evidence="1">
    <location>
        <begin position="149"/>
        <end position="172"/>
    </location>
</feature>
<comment type="caution">
    <text evidence="3">The sequence shown here is derived from an EMBL/GenBank/DDBJ whole genome shotgun (WGS) entry which is preliminary data.</text>
</comment>
<protein>
    <submittedName>
        <fullName evidence="3">Uncharacterized protein</fullName>
    </submittedName>
</protein>
<feature type="compositionally biased region" description="Basic and acidic residues" evidence="1">
    <location>
        <begin position="406"/>
        <end position="416"/>
    </location>
</feature>
<feature type="region of interest" description="Disordered" evidence="1">
    <location>
        <begin position="71"/>
        <end position="94"/>
    </location>
</feature>
<feature type="compositionally biased region" description="Basic residues" evidence="1">
    <location>
        <begin position="485"/>
        <end position="494"/>
    </location>
</feature>
<feature type="chain" id="PRO_5003838140" evidence="2">
    <location>
        <begin position="25"/>
        <end position="658"/>
    </location>
</feature>
<reference evidence="3 4" key="1">
    <citation type="journal article" date="2012" name="Genome Biol.">
        <title>Genome and low-iron response of an oceanic diatom adapted to chronic iron limitation.</title>
        <authorList>
            <person name="Lommer M."/>
            <person name="Specht M."/>
            <person name="Roy A.S."/>
            <person name="Kraemer L."/>
            <person name="Andreson R."/>
            <person name="Gutowska M.A."/>
            <person name="Wolf J."/>
            <person name="Bergner S.V."/>
            <person name="Schilhabel M.B."/>
            <person name="Klostermeier U.C."/>
            <person name="Beiko R.G."/>
            <person name="Rosenstiel P."/>
            <person name="Hippler M."/>
            <person name="Laroche J."/>
        </authorList>
    </citation>
    <scope>NUCLEOTIDE SEQUENCE [LARGE SCALE GENOMIC DNA]</scope>
    <source>
        <strain evidence="3 4">CCMP1005</strain>
    </source>
</reference>
<keyword evidence="4" id="KW-1185">Reference proteome</keyword>
<sequence length="658" mass="70622">MGDIPPEITTAHLLLRGLVPSLLGCPVGEETGGGGGVRASAFQMTYRKDLPKLGVEGGGLTGKVSWNLGKRHGTDNAALSLPRDDDEGSSSSFGETCEEFYSALEAAANRLISESPGVTRYDFDSEDGAVERLGSMVLDAGQVAARDKRAKKARKAEAAGEDAEASPPASVGRIESGGSTMSLALLHGPTLLPLSELGRLEILRSDPRAESGIVCNKRKCEVSIKFAVYPAGDGGGAAVGTSPVPDSVDTRAAMSKEIRAGEGLALQEAAVARAMARVSTSDPPESAAAKSQDGGGGTEGRGDGRDGLRGQRSDRLRQAHREVRKQAAYAAPAPAPRERDRGPGHRPAPPPLPQAGDILQPPRHRADMRAPRGMVRGEPARRGRGRGERRRAVGDGRPVRTVSDLPVHRAGTEQRGDAPGPPGPVPLHGVAAEGVPVSPRDTDDGRREVHLQGRVRPRAERGRVHRTRPVPDGRQPRPLREPHHGKCARHHSVRVHQGQDLPLQRPRLRREDVPQHCPDLEGRDRQPGQRRLRVRRHVEHRQGRLPRGAGRAELRQFVPERAGVGGRRRRAGGEPGLPHPVRDRPGSLLPPHEGRRPQARSEESPPRGQAGPHPLEVLPAAAGRHREDEQQRCQLGDLPHGHAGGHRKEDQGPRLLRG</sequence>
<feature type="compositionally biased region" description="Basic and acidic residues" evidence="1">
    <location>
        <begin position="592"/>
        <end position="605"/>
    </location>
</feature>
<evidence type="ECO:0000313" key="3">
    <source>
        <dbReference type="EMBL" id="EJK71070.1"/>
    </source>
</evidence>
<keyword evidence="2" id="KW-0732">Signal</keyword>
<proteinExistence type="predicted"/>
<name>K0T052_THAOC</name>
<evidence type="ECO:0000256" key="2">
    <source>
        <dbReference type="SAM" id="SignalP"/>
    </source>
</evidence>
<organism evidence="3 4">
    <name type="scientific">Thalassiosira oceanica</name>
    <name type="common">Marine diatom</name>
    <dbReference type="NCBI Taxonomy" id="159749"/>
    <lineage>
        <taxon>Eukaryota</taxon>
        <taxon>Sar</taxon>
        <taxon>Stramenopiles</taxon>
        <taxon>Ochrophyta</taxon>
        <taxon>Bacillariophyta</taxon>
        <taxon>Coscinodiscophyceae</taxon>
        <taxon>Thalassiosirophycidae</taxon>
        <taxon>Thalassiosirales</taxon>
        <taxon>Thalassiosiraceae</taxon>
        <taxon>Thalassiosira</taxon>
    </lineage>
</organism>
<feature type="compositionally biased region" description="Basic residues" evidence="1">
    <location>
        <begin position="528"/>
        <end position="539"/>
    </location>
</feature>
<feature type="region of interest" description="Disordered" evidence="1">
    <location>
        <begin position="275"/>
        <end position="658"/>
    </location>
</feature>